<keyword evidence="2" id="KW-1185">Reference proteome</keyword>
<dbReference type="Proteomes" id="UP000031843">
    <property type="component" value="Chromosome secondary"/>
</dbReference>
<gene>
    <name evidence="1" type="ORF">RR42_s1189</name>
</gene>
<dbReference type="STRING" id="68895.RR42_s1189"/>
<dbReference type="InterPro" id="IPR036388">
    <property type="entry name" value="WH-like_DNA-bd_sf"/>
</dbReference>
<dbReference type="OrthoDB" id="8968377at2"/>
<evidence type="ECO:0008006" key="3">
    <source>
        <dbReference type="Google" id="ProtNLM"/>
    </source>
</evidence>
<reference evidence="1 2" key="1">
    <citation type="journal article" date="2015" name="Genome Announc.">
        <title>Complete Genome Sequence of Cupriavidus basilensis 4G11, Isolated from the Oak Ridge Field Research Center Site.</title>
        <authorList>
            <person name="Ray J."/>
            <person name="Waters R.J."/>
            <person name="Skerker J.M."/>
            <person name="Kuehl J.V."/>
            <person name="Price M.N."/>
            <person name="Huang J."/>
            <person name="Chakraborty R."/>
            <person name="Arkin A.P."/>
            <person name="Deutschbauer A."/>
        </authorList>
    </citation>
    <scope>NUCLEOTIDE SEQUENCE [LARGE SCALE GENOMIC DNA]</scope>
    <source>
        <strain evidence="1">4G11</strain>
    </source>
</reference>
<dbReference type="SUPFAM" id="SSF46785">
    <property type="entry name" value="Winged helix' DNA-binding domain"/>
    <property type="match status" value="1"/>
</dbReference>
<evidence type="ECO:0000313" key="1">
    <source>
        <dbReference type="EMBL" id="AJG22777.1"/>
    </source>
</evidence>
<dbReference type="AlphaFoldDB" id="A0A0C4YB54"/>
<proteinExistence type="predicted"/>
<accession>A0A0C4YB54</accession>
<dbReference type="KEGG" id="cbw:RR42_s1189"/>
<evidence type="ECO:0000313" key="2">
    <source>
        <dbReference type="Proteomes" id="UP000031843"/>
    </source>
</evidence>
<name>A0A0C4YB54_9BURK</name>
<dbReference type="Gene3D" id="1.10.10.10">
    <property type="entry name" value="Winged helix-like DNA-binding domain superfamily/Winged helix DNA-binding domain"/>
    <property type="match status" value="1"/>
</dbReference>
<sequence>MNNNHDTRQAVIDALQKTGTPMDAYQVAKATGVSPIQAARTLTKLAAKGVVQTDAQLGAEADLSAQFRLAPVPKDAAGG</sequence>
<dbReference type="EMBL" id="CP010537">
    <property type="protein sequence ID" value="AJG22777.1"/>
    <property type="molecule type" value="Genomic_DNA"/>
</dbReference>
<protein>
    <recommendedName>
        <fullName evidence="3">MarR family transcriptional regulator</fullName>
    </recommendedName>
</protein>
<dbReference type="RefSeq" id="WP_043354387.1">
    <property type="nucleotide sequence ID" value="NZ_CP010537.1"/>
</dbReference>
<dbReference type="InterPro" id="IPR036390">
    <property type="entry name" value="WH_DNA-bd_sf"/>
</dbReference>
<organism evidence="1 2">
    <name type="scientific">Cupriavidus basilensis</name>
    <dbReference type="NCBI Taxonomy" id="68895"/>
    <lineage>
        <taxon>Bacteria</taxon>
        <taxon>Pseudomonadati</taxon>
        <taxon>Pseudomonadota</taxon>
        <taxon>Betaproteobacteria</taxon>
        <taxon>Burkholderiales</taxon>
        <taxon>Burkholderiaceae</taxon>
        <taxon>Cupriavidus</taxon>
    </lineage>
</organism>